<dbReference type="AlphaFoldDB" id="A0A1B6MBN8"/>
<name>A0A1B6MBN8_9HEMI</name>
<organism evidence="2">
    <name type="scientific">Graphocephala atropunctata</name>
    <dbReference type="NCBI Taxonomy" id="36148"/>
    <lineage>
        <taxon>Eukaryota</taxon>
        <taxon>Metazoa</taxon>
        <taxon>Ecdysozoa</taxon>
        <taxon>Arthropoda</taxon>
        <taxon>Hexapoda</taxon>
        <taxon>Insecta</taxon>
        <taxon>Pterygota</taxon>
        <taxon>Neoptera</taxon>
        <taxon>Paraneoptera</taxon>
        <taxon>Hemiptera</taxon>
        <taxon>Auchenorrhyncha</taxon>
        <taxon>Membracoidea</taxon>
        <taxon>Cicadellidae</taxon>
        <taxon>Cicadellinae</taxon>
        <taxon>Cicadellini</taxon>
        <taxon>Graphocephala</taxon>
    </lineage>
</organism>
<proteinExistence type="predicted"/>
<protein>
    <submittedName>
        <fullName evidence="2">Uncharacterized protein</fullName>
    </submittedName>
</protein>
<sequence>YNQDDDEQDYIQQEDYDQEDEERDYYNQDDDEPELNELEYNHHDENEIVVRRISGELLTTLTGVSWKAIKRIFLVEGEFVIYALHFNRLSIWTSRNPDDGSKSLSLGSDRPINNYMVLGSHLVLSFHDRFKVIDIRNATLLYEVPLNQTSPNTCVYQNYYCSVQHDGQFLHALIFRDEDKRKKTNSLSNLNYCSDLLLNANSKDSTISRQITLVTYDFTSMEDHRHPNAVRH</sequence>
<dbReference type="EMBL" id="GEBQ01006636">
    <property type="protein sequence ID" value="JAT33341.1"/>
    <property type="molecule type" value="Transcribed_RNA"/>
</dbReference>
<evidence type="ECO:0000313" key="2">
    <source>
        <dbReference type="EMBL" id="JAT33341.1"/>
    </source>
</evidence>
<gene>
    <name evidence="2" type="ORF">g.50252</name>
</gene>
<feature type="region of interest" description="Disordered" evidence="1">
    <location>
        <begin position="1"/>
        <end position="30"/>
    </location>
</feature>
<feature type="non-terminal residue" evidence="2">
    <location>
        <position position="1"/>
    </location>
</feature>
<reference evidence="2" key="1">
    <citation type="submission" date="2015-11" db="EMBL/GenBank/DDBJ databases">
        <title>De novo transcriptome assembly of four potential Pierce s Disease insect vectors from Arizona vineyards.</title>
        <authorList>
            <person name="Tassone E.E."/>
        </authorList>
    </citation>
    <scope>NUCLEOTIDE SEQUENCE</scope>
</reference>
<evidence type="ECO:0000256" key="1">
    <source>
        <dbReference type="SAM" id="MobiDB-lite"/>
    </source>
</evidence>
<accession>A0A1B6MBN8</accession>